<name>A0AAV3RGF0_LITER</name>
<dbReference type="InterPro" id="IPR012862">
    <property type="entry name" value="DUF1635"/>
</dbReference>
<reference evidence="1 2" key="1">
    <citation type="submission" date="2024-01" db="EMBL/GenBank/DDBJ databases">
        <title>The complete chloroplast genome sequence of Lithospermum erythrorhizon: insights into the phylogenetic relationship among Boraginaceae species and the maternal lineages of purple gromwells.</title>
        <authorList>
            <person name="Okada T."/>
            <person name="Watanabe K."/>
        </authorList>
    </citation>
    <scope>NUCLEOTIDE SEQUENCE [LARGE SCALE GENOMIC DNA]</scope>
</reference>
<evidence type="ECO:0000313" key="2">
    <source>
        <dbReference type="Proteomes" id="UP001454036"/>
    </source>
</evidence>
<dbReference type="EMBL" id="BAABME010008878">
    <property type="protein sequence ID" value="GAA0174033.1"/>
    <property type="molecule type" value="Genomic_DNA"/>
</dbReference>
<comment type="caution">
    <text evidence="1">The sequence shown here is derived from an EMBL/GenBank/DDBJ whole genome shotgun (WGS) entry which is preliminary data.</text>
</comment>
<dbReference type="AlphaFoldDB" id="A0AAV3RGF0"/>
<accession>A0AAV3RGF0</accession>
<proteinExistence type="predicted"/>
<gene>
    <name evidence="1" type="ORF">LIER_27506</name>
</gene>
<dbReference type="PANTHER" id="PTHR33431:SF12">
    <property type="entry name" value="HIGH MOBILITY GROUP BOX PROTEIN, PUTATIVE (DUF1635)-RELATED"/>
    <property type="match status" value="1"/>
</dbReference>
<sequence length="207" mass="23015">MRHKLLCTSLEFEQFKVETSEQLRKRNEYACQLIQLLKVVSQERDEAKDQLQKLLNKLLPSSANPCEFVSNVPLIQNGSPVFLKPPNANSSITESNSLSEAVVNYNSHGSPPVDSFFDAVSSPDLSNMNMADSSKNVGYLPHQPMLIEDSNLKVSMEMPKVDHASLIFDNLIKGKTLPQKGKLLQAVIDAPPLLQTKRGEMTILPLL</sequence>
<dbReference type="Pfam" id="PF07795">
    <property type="entry name" value="DUF1635"/>
    <property type="match status" value="1"/>
</dbReference>
<protein>
    <submittedName>
        <fullName evidence="1">Uncharacterized protein</fullName>
    </submittedName>
</protein>
<evidence type="ECO:0000313" key="1">
    <source>
        <dbReference type="EMBL" id="GAA0174033.1"/>
    </source>
</evidence>
<dbReference type="Proteomes" id="UP001454036">
    <property type="component" value="Unassembled WGS sequence"/>
</dbReference>
<keyword evidence="2" id="KW-1185">Reference proteome</keyword>
<dbReference type="PANTHER" id="PTHR33431">
    <property type="entry name" value="ENABLED-LIKE PROTEIN (DUF1635)"/>
    <property type="match status" value="1"/>
</dbReference>
<organism evidence="1 2">
    <name type="scientific">Lithospermum erythrorhizon</name>
    <name type="common">Purple gromwell</name>
    <name type="synonym">Lithospermum officinale var. erythrorhizon</name>
    <dbReference type="NCBI Taxonomy" id="34254"/>
    <lineage>
        <taxon>Eukaryota</taxon>
        <taxon>Viridiplantae</taxon>
        <taxon>Streptophyta</taxon>
        <taxon>Embryophyta</taxon>
        <taxon>Tracheophyta</taxon>
        <taxon>Spermatophyta</taxon>
        <taxon>Magnoliopsida</taxon>
        <taxon>eudicotyledons</taxon>
        <taxon>Gunneridae</taxon>
        <taxon>Pentapetalae</taxon>
        <taxon>asterids</taxon>
        <taxon>lamiids</taxon>
        <taxon>Boraginales</taxon>
        <taxon>Boraginaceae</taxon>
        <taxon>Boraginoideae</taxon>
        <taxon>Lithospermeae</taxon>
        <taxon>Lithospermum</taxon>
    </lineage>
</organism>